<dbReference type="OrthoDB" id="9801400at2"/>
<dbReference type="EMBL" id="FWFN01000004">
    <property type="protein sequence ID" value="SLN49158.1"/>
    <property type="molecule type" value="Genomic_DNA"/>
</dbReference>
<evidence type="ECO:0000313" key="2">
    <source>
        <dbReference type="EMBL" id="SLN49158.1"/>
    </source>
</evidence>
<dbReference type="Pfam" id="PF02627">
    <property type="entry name" value="CMD"/>
    <property type="match status" value="1"/>
</dbReference>
<protein>
    <submittedName>
        <fullName evidence="2">Carboxymuconolactone decarboxylase family protein</fullName>
    </submittedName>
</protein>
<dbReference type="InterPro" id="IPR029032">
    <property type="entry name" value="AhpD-like"/>
</dbReference>
<dbReference type="PANTHER" id="PTHR33570:SF10">
    <property type="entry name" value="GAMMA-CARBOXYMUCONOLACTONE DECARBOXYLASE"/>
    <property type="match status" value="1"/>
</dbReference>
<dbReference type="InterPro" id="IPR003779">
    <property type="entry name" value="CMD-like"/>
</dbReference>
<dbReference type="InterPro" id="IPR052512">
    <property type="entry name" value="4CMD/NDH-1_regulator"/>
</dbReference>
<proteinExistence type="predicted"/>
<name>A0A1X6ZF43_9RHOB</name>
<dbReference type="PANTHER" id="PTHR33570">
    <property type="entry name" value="4-CARBOXYMUCONOLACTONE DECARBOXYLASE FAMILY PROTEIN"/>
    <property type="match status" value="1"/>
</dbReference>
<dbReference type="GO" id="GO:0051920">
    <property type="term" value="F:peroxiredoxin activity"/>
    <property type="evidence" value="ECO:0007669"/>
    <property type="project" value="InterPro"/>
</dbReference>
<evidence type="ECO:0000259" key="1">
    <source>
        <dbReference type="Pfam" id="PF02627"/>
    </source>
</evidence>
<gene>
    <name evidence="2" type="ORF">PSM7751_02367</name>
</gene>
<dbReference type="SUPFAM" id="SSF69118">
    <property type="entry name" value="AhpD-like"/>
    <property type="match status" value="1"/>
</dbReference>
<keyword evidence="3" id="KW-1185">Reference proteome</keyword>
<dbReference type="AlphaFoldDB" id="A0A1X6ZF43"/>
<accession>A0A1X6ZF43</accession>
<dbReference type="RefSeq" id="WP_085888409.1">
    <property type="nucleotide sequence ID" value="NZ_FWFN01000004.1"/>
</dbReference>
<organism evidence="2 3">
    <name type="scientific">Pseudooceanicola marinus</name>
    <dbReference type="NCBI Taxonomy" id="396013"/>
    <lineage>
        <taxon>Bacteria</taxon>
        <taxon>Pseudomonadati</taxon>
        <taxon>Pseudomonadota</taxon>
        <taxon>Alphaproteobacteria</taxon>
        <taxon>Rhodobacterales</taxon>
        <taxon>Paracoccaceae</taxon>
        <taxon>Pseudooceanicola</taxon>
    </lineage>
</organism>
<evidence type="ECO:0000313" key="3">
    <source>
        <dbReference type="Proteomes" id="UP000193963"/>
    </source>
</evidence>
<dbReference type="Gene3D" id="1.20.1290.10">
    <property type="entry name" value="AhpD-like"/>
    <property type="match status" value="1"/>
</dbReference>
<sequence>MADSQNPFEMFIRHAQDMAKSMNPALESFTPKGFEALWPTMPKEWMEFAFGNTVNKDGLDAKTRLFLTLAGLTMQGAQAESQLRVTVRHLLEAGAKKQEIAEAIAQMSMFAGIPAMTKAAQLAKEVMDEQEDDET</sequence>
<reference evidence="2 3" key="1">
    <citation type="submission" date="2017-03" db="EMBL/GenBank/DDBJ databases">
        <authorList>
            <person name="Afonso C.L."/>
            <person name="Miller P.J."/>
            <person name="Scott M.A."/>
            <person name="Spackman E."/>
            <person name="Goraichik I."/>
            <person name="Dimitrov K.M."/>
            <person name="Suarez D.L."/>
            <person name="Swayne D.E."/>
        </authorList>
    </citation>
    <scope>NUCLEOTIDE SEQUENCE [LARGE SCALE GENOMIC DNA]</scope>
    <source>
        <strain evidence="2 3">CECT 7751</strain>
    </source>
</reference>
<dbReference type="Proteomes" id="UP000193963">
    <property type="component" value="Unassembled WGS sequence"/>
</dbReference>
<feature type="domain" description="Carboxymuconolactone decarboxylase-like" evidence="1">
    <location>
        <begin position="39"/>
        <end position="125"/>
    </location>
</feature>